<dbReference type="EMBL" id="JH930471">
    <property type="protein sequence ID" value="EKM56625.1"/>
    <property type="molecule type" value="Genomic_DNA"/>
</dbReference>
<feature type="transmembrane region" description="Helical" evidence="6">
    <location>
        <begin position="656"/>
        <end position="680"/>
    </location>
</feature>
<dbReference type="RefSeq" id="XP_007394467.1">
    <property type="nucleotide sequence ID" value="XM_007394405.1"/>
</dbReference>
<dbReference type="InterPro" id="IPR027469">
    <property type="entry name" value="Cation_efflux_TMD_sf"/>
</dbReference>
<dbReference type="OrthoDB" id="5382797at2759"/>
<evidence type="ECO:0000313" key="7">
    <source>
        <dbReference type="EMBL" id="EKM56625.1"/>
    </source>
</evidence>
<feature type="region of interest" description="Disordered" evidence="5">
    <location>
        <begin position="329"/>
        <end position="355"/>
    </location>
</feature>
<dbReference type="GeneID" id="18912672"/>
<evidence type="ECO:0000256" key="3">
    <source>
        <dbReference type="ARBA" id="ARBA00022989"/>
    </source>
</evidence>
<feature type="region of interest" description="Disordered" evidence="5">
    <location>
        <begin position="1"/>
        <end position="242"/>
    </location>
</feature>
<evidence type="ECO:0000256" key="4">
    <source>
        <dbReference type="ARBA" id="ARBA00023136"/>
    </source>
</evidence>
<evidence type="ECO:0000313" key="8">
    <source>
        <dbReference type="Proteomes" id="UP000008370"/>
    </source>
</evidence>
<reference evidence="7 8" key="1">
    <citation type="journal article" date="2012" name="BMC Genomics">
        <title>Comparative genomics of the white-rot fungi, Phanerochaete carnosa and P. chrysosporium, to elucidate the genetic basis of the distinct wood types they colonize.</title>
        <authorList>
            <person name="Suzuki H."/>
            <person name="MacDonald J."/>
            <person name="Syed K."/>
            <person name="Salamov A."/>
            <person name="Hori C."/>
            <person name="Aerts A."/>
            <person name="Henrissat B."/>
            <person name="Wiebenga A."/>
            <person name="vanKuyk P.A."/>
            <person name="Barry K."/>
            <person name="Lindquist E."/>
            <person name="LaButti K."/>
            <person name="Lapidus A."/>
            <person name="Lucas S."/>
            <person name="Coutinho P."/>
            <person name="Gong Y."/>
            <person name="Samejima M."/>
            <person name="Mahadevan R."/>
            <person name="Abou-Zaid M."/>
            <person name="de Vries R.P."/>
            <person name="Igarashi K."/>
            <person name="Yadav J.S."/>
            <person name="Grigoriev I.V."/>
            <person name="Master E.R."/>
        </authorList>
    </citation>
    <scope>NUCLEOTIDE SEQUENCE [LARGE SCALE GENOMIC DNA]</scope>
    <source>
        <strain evidence="7 8">HHB-10118-sp</strain>
    </source>
</reference>
<comment type="subcellular location">
    <subcellularLocation>
        <location evidence="1">Membrane</location>
        <topology evidence="1">Multi-pass membrane protein</topology>
    </subcellularLocation>
</comment>
<feature type="compositionally biased region" description="Basic and acidic residues" evidence="5">
    <location>
        <begin position="219"/>
        <end position="228"/>
    </location>
</feature>
<feature type="transmembrane region" description="Helical" evidence="6">
    <location>
        <begin position="512"/>
        <end position="528"/>
    </location>
</feature>
<dbReference type="InParanoid" id="K5WBM7"/>
<sequence length="797" mass="84728">MTSVGSSHTGIGVHRRKTSRDEDDNVLVFPADDQSTPSVSLAPPPKGNRVDARTNGPGDEHDASGSHLTSFKAEAVPQANGGEHGGWGARAHSAGSRSRVTSVPAVPSPLNGQFPAQRSPPSKPPSAGPYRTSFALPRASTTNGAFPHGHASNGHGRHQAPAMRQSFSLPVHSSHSRARSVSGPFTPSSPSPLAASFSISQSASYPPTQGSDGNGLVRFPEHTGHLDSDPVPSSLSRKGPFSWGDDVSPLPAPNIQSHTRRHSRLHSRNLSIFFPRPGSLPSTAIDEDGNNEVEADASYLGDDGVLIPLVTSPSPEQHTFRQGFTFGAKPPPDADSNGFTPLPPAGPARRGHHHKHSLSHNFFSFLEPGGVPGDLRSQPTPTPLSPWNPISPFPFQTSTSSSSLDRISPVEGTNGIGLGVHTAEKPPIAPVHAVPEIDLLATIAAVGQFILGATLWVVGQQIGSLSCTGLGYWVVFDAFGVGLAHVLPGYLARAETRAGMRRPYGNARIETLMTYAQSVYLLFASVYVCKETLEHLLLASGEGHHHHHGDELSSVIGIEFPPLLLSIALLSLICTAVMFNSQAKLVSATGNYVPPLYNLLPFRLRLSISSKTAYPSLIANLLSNPYTLAPILFCSSILCALAILPPRKHGSFDLLLAGVETVVTFALAYPAAVALGAVLLQTAPSRGLPGGRMEAFLRAMREIERHSNVLHLPAPHFWQLTPHLSRPSYIPSLVKWDGPAQSLVVTLELHVPRDLTDDDLLKLTAWASERCKTALRYGSREGGGEGEADVTIGVVRG</sequence>
<keyword evidence="3 6" id="KW-1133">Transmembrane helix</keyword>
<proteinExistence type="predicted"/>
<evidence type="ECO:0000256" key="2">
    <source>
        <dbReference type="ARBA" id="ARBA00022692"/>
    </source>
</evidence>
<dbReference type="SUPFAM" id="SSF161111">
    <property type="entry name" value="Cation efflux protein transmembrane domain-like"/>
    <property type="match status" value="1"/>
</dbReference>
<dbReference type="Gene3D" id="1.20.1510.10">
    <property type="entry name" value="Cation efflux protein transmembrane domain"/>
    <property type="match status" value="1"/>
</dbReference>
<feature type="transmembrane region" description="Helical" evidence="6">
    <location>
        <begin position="626"/>
        <end position="644"/>
    </location>
</feature>
<dbReference type="Proteomes" id="UP000008370">
    <property type="component" value="Unassembled WGS sequence"/>
</dbReference>
<dbReference type="GO" id="GO:0016020">
    <property type="term" value="C:membrane"/>
    <property type="evidence" value="ECO:0007669"/>
    <property type="project" value="UniProtKB-SubCell"/>
</dbReference>
<dbReference type="AlphaFoldDB" id="K5WBM7"/>
<gene>
    <name evidence="7" type="ORF">PHACADRAFT_207827</name>
</gene>
<feature type="compositionally biased region" description="Low complexity" evidence="5">
    <location>
        <begin position="179"/>
        <end position="200"/>
    </location>
</feature>
<evidence type="ECO:0000256" key="1">
    <source>
        <dbReference type="ARBA" id="ARBA00004141"/>
    </source>
</evidence>
<keyword evidence="2 6" id="KW-0812">Transmembrane</keyword>
<dbReference type="KEGG" id="pco:PHACADRAFT_207827"/>
<accession>K5WBM7</accession>
<keyword evidence="8" id="KW-1185">Reference proteome</keyword>
<organism evidence="7 8">
    <name type="scientific">Phanerochaete carnosa (strain HHB-10118-sp)</name>
    <name type="common">White-rot fungus</name>
    <name type="synonym">Peniophora carnosa</name>
    <dbReference type="NCBI Taxonomy" id="650164"/>
    <lineage>
        <taxon>Eukaryota</taxon>
        <taxon>Fungi</taxon>
        <taxon>Dikarya</taxon>
        <taxon>Basidiomycota</taxon>
        <taxon>Agaricomycotina</taxon>
        <taxon>Agaricomycetes</taxon>
        <taxon>Polyporales</taxon>
        <taxon>Phanerochaetaceae</taxon>
        <taxon>Phanerochaete</taxon>
    </lineage>
</organism>
<dbReference type="HOGENOM" id="CLU_013604_0_0_1"/>
<feature type="transmembrane region" description="Helical" evidence="6">
    <location>
        <begin position="470"/>
        <end position="491"/>
    </location>
</feature>
<name>K5WBM7_PHACS</name>
<evidence type="ECO:0000256" key="5">
    <source>
        <dbReference type="SAM" id="MobiDB-lite"/>
    </source>
</evidence>
<keyword evidence="4 6" id="KW-0472">Membrane</keyword>
<dbReference type="STRING" id="650164.K5WBM7"/>
<protein>
    <submittedName>
        <fullName evidence="7">Uncharacterized protein</fullName>
    </submittedName>
</protein>
<feature type="compositionally biased region" description="Basic and acidic residues" evidence="5">
    <location>
        <begin position="48"/>
        <end position="64"/>
    </location>
</feature>
<evidence type="ECO:0000256" key="6">
    <source>
        <dbReference type="SAM" id="Phobius"/>
    </source>
</evidence>
<feature type="transmembrane region" description="Helical" evidence="6">
    <location>
        <begin position="560"/>
        <end position="579"/>
    </location>
</feature>
<feature type="compositionally biased region" description="Polar residues" evidence="5">
    <location>
        <begin position="110"/>
        <end position="120"/>
    </location>
</feature>
<feature type="compositionally biased region" description="Polar residues" evidence="5">
    <location>
        <begin position="201"/>
        <end position="211"/>
    </location>
</feature>